<dbReference type="PANTHER" id="PTHR20961">
    <property type="entry name" value="GLYCOSYLTRANSFERASE"/>
    <property type="match status" value="1"/>
</dbReference>
<comment type="subcellular location">
    <subcellularLocation>
        <location evidence="1">Membrane</location>
        <topology evidence="1">Single-pass membrane protein</topology>
    </subcellularLocation>
</comment>
<keyword evidence="3" id="KW-0808">Transferase</keyword>
<dbReference type="RefSeq" id="WP_017040678.1">
    <property type="nucleotide sequence ID" value="NZ_AJYQ02000107.1"/>
</dbReference>
<evidence type="ECO:0000256" key="1">
    <source>
        <dbReference type="ARBA" id="ARBA00004167"/>
    </source>
</evidence>
<keyword evidence="5" id="KW-1133">Transmembrane helix</keyword>
<reference evidence="9 10" key="1">
    <citation type="journal article" date="2012" name="Science">
        <title>Ecological populations of bacteria act as socially cohesive units of antibiotic production and resistance.</title>
        <authorList>
            <person name="Cordero O.X."/>
            <person name="Wildschutte H."/>
            <person name="Kirkup B."/>
            <person name="Proehl S."/>
            <person name="Ngo L."/>
            <person name="Hussain F."/>
            <person name="Le Roux F."/>
            <person name="Mincer T."/>
            <person name="Polz M.F."/>
        </authorList>
    </citation>
    <scope>NUCLEOTIDE SEQUENCE [LARGE SCALE GENOMIC DNA]</scope>
    <source>
        <strain evidence="9 10">ZF-129</strain>
    </source>
</reference>
<dbReference type="Proteomes" id="UP000094741">
    <property type="component" value="Unassembled WGS sequence"/>
</dbReference>
<dbReference type="Pfam" id="PF04577">
    <property type="entry name" value="Glyco_transf_61"/>
    <property type="match status" value="1"/>
</dbReference>
<dbReference type="STRING" id="1187848.A1QO_10635"/>
<dbReference type="EMBL" id="AJYQ02000107">
    <property type="protein sequence ID" value="OEE33129.1"/>
    <property type="molecule type" value="Genomic_DNA"/>
</dbReference>
<proteinExistence type="predicted"/>
<evidence type="ECO:0000256" key="3">
    <source>
        <dbReference type="ARBA" id="ARBA00022679"/>
    </source>
</evidence>
<keyword evidence="2" id="KW-0328">Glycosyltransferase</keyword>
<dbReference type="AlphaFoldDB" id="A0A1E5BEC4"/>
<organism evidence="9 10">
    <name type="scientific">Vibrio genomosp. F10 str. ZF-129</name>
    <dbReference type="NCBI Taxonomy" id="1187848"/>
    <lineage>
        <taxon>Bacteria</taxon>
        <taxon>Pseudomonadati</taxon>
        <taxon>Pseudomonadota</taxon>
        <taxon>Gammaproteobacteria</taxon>
        <taxon>Vibrionales</taxon>
        <taxon>Vibrionaceae</taxon>
        <taxon>Vibrio</taxon>
    </lineage>
</organism>
<evidence type="ECO:0000256" key="4">
    <source>
        <dbReference type="ARBA" id="ARBA00022692"/>
    </source>
</evidence>
<dbReference type="eggNOG" id="COG4421">
    <property type="taxonomic scope" value="Bacteria"/>
</dbReference>
<dbReference type="InterPro" id="IPR007657">
    <property type="entry name" value="Glycosyltransferase_61"/>
</dbReference>
<evidence type="ECO:0000256" key="6">
    <source>
        <dbReference type="ARBA" id="ARBA00023136"/>
    </source>
</evidence>
<dbReference type="PANTHER" id="PTHR20961:SF38">
    <property type="entry name" value="PROTEIN O-LINKED-MANNOSE BETA-1,4-N-ACETYLGLUCOSAMINYLTRANSFERASE 2"/>
    <property type="match status" value="1"/>
</dbReference>
<keyword evidence="4" id="KW-0812">Transmembrane</keyword>
<dbReference type="OrthoDB" id="288504at2"/>
<evidence type="ECO:0000256" key="7">
    <source>
        <dbReference type="ARBA" id="ARBA00023180"/>
    </source>
</evidence>
<accession>A0A1E5BEC4</accession>
<keyword evidence="6" id="KW-0472">Membrane</keyword>
<feature type="domain" description="Glycosyltransferase 61 catalytic" evidence="8">
    <location>
        <begin position="184"/>
        <end position="375"/>
    </location>
</feature>
<evidence type="ECO:0000256" key="2">
    <source>
        <dbReference type="ARBA" id="ARBA00022676"/>
    </source>
</evidence>
<gene>
    <name evidence="9" type="ORF">A1QO_10635</name>
</gene>
<protein>
    <submittedName>
        <fullName evidence="9">Capsular biosynthesis protein</fullName>
    </submittedName>
</protein>
<comment type="caution">
    <text evidence="9">The sequence shown here is derived from an EMBL/GenBank/DDBJ whole genome shotgun (WGS) entry which is preliminary data.</text>
</comment>
<evidence type="ECO:0000256" key="5">
    <source>
        <dbReference type="ARBA" id="ARBA00022989"/>
    </source>
</evidence>
<keyword evidence="7" id="KW-0325">Glycoprotein</keyword>
<name>A0A1E5BEC4_9VIBR</name>
<evidence type="ECO:0000259" key="8">
    <source>
        <dbReference type="Pfam" id="PF04577"/>
    </source>
</evidence>
<evidence type="ECO:0000313" key="9">
    <source>
        <dbReference type="EMBL" id="OEE33129.1"/>
    </source>
</evidence>
<dbReference type="GO" id="GO:0016020">
    <property type="term" value="C:membrane"/>
    <property type="evidence" value="ECO:0007669"/>
    <property type="project" value="UniProtKB-SubCell"/>
</dbReference>
<dbReference type="GO" id="GO:0016757">
    <property type="term" value="F:glycosyltransferase activity"/>
    <property type="evidence" value="ECO:0007669"/>
    <property type="project" value="UniProtKB-KW"/>
</dbReference>
<sequence>MKKLISITLRSIYYLFPKIFREQYIESIAFYRTCLSNLVCRDNNNSDNLLDVQLVSEPNLLDDNFELIAHITDRYSKVNAPRLHVDNQECKRSPLEGQLPDVKVIRLSGVNILGSTDAIISGNKMYHQELTLMGATHDLKRPDIFSTSDGINAESRQYIVQTYGDKLTVEGCAISLLKEHSVNYYHWLTELLPKLVETINSLDENNHNLTILIDEKMPEQCVGLIDLILKGIRRIKYTIVRVKLGQLVFCHKLIYCTPLWTSLDNTRFLPNPKKEFFVSVDCLRLVKERISLAIKSNTTIIKNKKVYLQRQNNKLRKITNVLELERMLYKQGFDFVDPGSLDFREQYSLFSQAEIIVGASGASFTNLLFMKDGSKGISLYPSAQSTNYYVFQPLADVSNVEFIHFLTTPDDDSNSVHGDAKVNVKELEGLLEKTYD</sequence>
<dbReference type="InterPro" id="IPR049625">
    <property type="entry name" value="Glyco_transf_61_cat"/>
</dbReference>
<evidence type="ECO:0000313" key="10">
    <source>
        <dbReference type="Proteomes" id="UP000094741"/>
    </source>
</evidence>